<dbReference type="OrthoDB" id="1675670at2"/>
<dbReference type="AlphaFoldDB" id="A0A3R9EEL6"/>
<dbReference type="RefSeq" id="WP_125478617.1">
    <property type="nucleotide sequence ID" value="NZ_RSFW01000006.1"/>
</dbReference>
<name>A0A3R9EEL6_9BACI</name>
<dbReference type="InterPro" id="IPR021617">
    <property type="entry name" value="DUF3231"/>
</dbReference>
<proteinExistence type="predicted"/>
<evidence type="ECO:0000313" key="1">
    <source>
        <dbReference type="EMBL" id="RSD28655.1"/>
    </source>
</evidence>
<organism evidence="1 2">
    <name type="scientific">Mesobacillus subterraneus</name>
    <dbReference type="NCBI Taxonomy" id="285983"/>
    <lineage>
        <taxon>Bacteria</taxon>
        <taxon>Bacillati</taxon>
        <taxon>Bacillota</taxon>
        <taxon>Bacilli</taxon>
        <taxon>Bacillales</taxon>
        <taxon>Bacillaceae</taxon>
        <taxon>Mesobacillus</taxon>
    </lineage>
</organism>
<evidence type="ECO:0000313" key="2">
    <source>
        <dbReference type="Proteomes" id="UP000279911"/>
    </source>
</evidence>
<sequence>MESQYHDTKITSSELANLWMQYINDSLARCIFQHFLYHVEDQNIREVLQYALELSESHLGKIEGFLTKEGYPKPMGFTAQDVTVEAPRLFTDTFMIVYTQIMAIHGLTRYAGAIGNIVKDEQRQYFSQVMIESLELFNKATAVLSTKGIISKPPTFNNQQKVEFIKKQSFITGWFGKRRPINAVEVSGTYLNLQKTMVKIILELAFGQVSQSKEVKKFMERGRQICIKHYEILSLMLKEDNLHLPRTFESEVTDSTIPPFSDKLMLFHVSTLLSSAIGYYGEALALCQRRDLAVSYATMIADIGILAEDGMNLLINKGWMEQPPLATDHEGLSKN</sequence>
<comment type="caution">
    <text evidence="1">The sequence shown here is derived from an EMBL/GenBank/DDBJ whole genome shotgun (WGS) entry which is preliminary data.</text>
</comment>
<dbReference type="Pfam" id="PF11553">
    <property type="entry name" value="DUF3231"/>
    <property type="match status" value="2"/>
</dbReference>
<dbReference type="EMBL" id="RSFW01000006">
    <property type="protein sequence ID" value="RSD28655.1"/>
    <property type="molecule type" value="Genomic_DNA"/>
</dbReference>
<reference evidence="2" key="1">
    <citation type="submission" date="2018-12" db="EMBL/GenBank/DDBJ databases">
        <title>Bacillus chawlae sp. nov., Bacillus glennii sp. nov., and Bacillus saganii sp. nov. Isolated from the Vehicle Assembly Building at Kennedy Space Center where the Viking Spacecraft were Assembled.</title>
        <authorList>
            <person name="Seuylemezian A."/>
            <person name="Vaishampayan P."/>
        </authorList>
    </citation>
    <scope>NUCLEOTIDE SEQUENCE [LARGE SCALE GENOMIC DNA]</scope>
    <source>
        <strain evidence="2">DSM 13966</strain>
    </source>
</reference>
<dbReference type="Gene3D" id="1.20.1260.10">
    <property type="match status" value="2"/>
</dbReference>
<dbReference type="InterPro" id="IPR012347">
    <property type="entry name" value="Ferritin-like"/>
</dbReference>
<accession>A0A3R9EEL6</accession>
<gene>
    <name evidence="1" type="ORF">EJA10_03510</name>
</gene>
<protein>
    <submittedName>
        <fullName evidence="1">DUF3231 family protein</fullName>
    </submittedName>
</protein>
<dbReference type="Proteomes" id="UP000279911">
    <property type="component" value="Unassembled WGS sequence"/>
</dbReference>